<keyword evidence="4" id="KW-1185">Reference proteome</keyword>
<dbReference type="PANTHER" id="PTHR33608:SF3">
    <property type="entry name" value="SLR2013 PROTEIN"/>
    <property type="match status" value="1"/>
</dbReference>
<dbReference type="AlphaFoldDB" id="A0AAJ3TSU2"/>
<protein>
    <recommendedName>
        <fullName evidence="2">DUF58 domain-containing protein</fullName>
    </recommendedName>
</protein>
<feature type="transmembrane region" description="Helical" evidence="1">
    <location>
        <begin position="29"/>
        <end position="48"/>
    </location>
</feature>
<sequence length="440" mass="47528">MILTGRAGLLALVCVVPIALSPSPTNTFAVLLVALVALVAVDVALAAGTRTLRYTRSPDRSARLAQPVDVELLIHNDGRRAFRGQVRDAWPPSARAEPRSQSVTIPAGQGQRIQTQLRPVRRGDQRAAAVTARSIGPLGLAGRQRSRQIPGQVRVLPPFLSRKHLPSRLAKLREIDGLLPTLIRGQGTEFDSLREYVVGDDVRSIDWRATARRADVVVRTWRPERDRRVVIVLDTGRTAAGRVGVDPIAADPAGWPRLDWAMDAALLLAALASRAGDHVDFLAHDRVSRAAVFGASRTELLAQLVDAMSPLQPALIESDWRATVATILRRTRRRSLVVLLTDLNATALDEGLLPVLSQLSARHHLLVAAVADPRVDQMAAGRSDAAAVYDAAAAEKSRNDRGAIATRLRRGGVEVVDAPPTELAPALADRYLAMKATGRL</sequence>
<dbReference type="InterPro" id="IPR002881">
    <property type="entry name" value="DUF58"/>
</dbReference>
<dbReference type="EMBL" id="LQPR01000081">
    <property type="protein sequence ID" value="ORW64510.1"/>
    <property type="molecule type" value="Genomic_DNA"/>
</dbReference>
<accession>A0AAJ3TSU2</accession>
<dbReference type="Pfam" id="PF01882">
    <property type="entry name" value="DUF58"/>
    <property type="match status" value="1"/>
</dbReference>
<name>A0AAJ3TSU2_9MYCO</name>
<evidence type="ECO:0000313" key="3">
    <source>
        <dbReference type="EMBL" id="ORW64510.1"/>
    </source>
</evidence>
<keyword evidence="1" id="KW-0812">Transmembrane</keyword>
<evidence type="ECO:0000259" key="2">
    <source>
        <dbReference type="Pfam" id="PF01882"/>
    </source>
</evidence>
<dbReference type="RefSeq" id="WP_085258245.1">
    <property type="nucleotide sequence ID" value="NZ_AP022573.1"/>
</dbReference>
<gene>
    <name evidence="3" type="ORF">AWC23_24600</name>
</gene>
<organism evidence="3 4">
    <name type="scientific">Mycobacterium saskatchewanense</name>
    <dbReference type="NCBI Taxonomy" id="220927"/>
    <lineage>
        <taxon>Bacteria</taxon>
        <taxon>Bacillati</taxon>
        <taxon>Actinomycetota</taxon>
        <taxon>Actinomycetes</taxon>
        <taxon>Mycobacteriales</taxon>
        <taxon>Mycobacteriaceae</taxon>
        <taxon>Mycobacterium</taxon>
        <taxon>Mycobacterium simiae complex</taxon>
    </lineage>
</organism>
<dbReference type="PANTHER" id="PTHR33608">
    <property type="entry name" value="BLL2464 PROTEIN"/>
    <property type="match status" value="1"/>
</dbReference>
<evidence type="ECO:0000256" key="1">
    <source>
        <dbReference type="SAM" id="Phobius"/>
    </source>
</evidence>
<proteinExistence type="predicted"/>
<evidence type="ECO:0000313" key="4">
    <source>
        <dbReference type="Proteomes" id="UP000193387"/>
    </source>
</evidence>
<reference evidence="3 4" key="1">
    <citation type="submission" date="2016-01" db="EMBL/GenBank/DDBJ databases">
        <title>The new phylogeny of the genus Mycobacterium.</title>
        <authorList>
            <person name="Tarcisio F."/>
            <person name="Conor M."/>
            <person name="Antonella G."/>
            <person name="Elisabetta G."/>
            <person name="Giulia F.S."/>
            <person name="Sara T."/>
            <person name="Anna F."/>
            <person name="Clotilde B."/>
            <person name="Roberto B."/>
            <person name="Veronica D.S."/>
            <person name="Fabio R."/>
            <person name="Monica P."/>
            <person name="Olivier J."/>
            <person name="Enrico T."/>
            <person name="Nicola S."/>
        </authorList>
    </citation>
    <scope>NUCLEOTIDE SEQUENCE [LARGE SCALE GENOMIC DNA]</scope>
    <source>
        <strain evidence="3 4">DSM 44616</strain>
    </source>
</reference>
<keyword evidence="1" id="KW-1133">Transmembrane helix</keyword>
<keyword evidence="1" id="KW-0472">Membrane</keyword>
<comment type="caution">
    <text evidence="3">The sequence shown here is derived from an EMBL/GenBank/DDBJ whole genome shotgun (WGS) entry which is preliminary data.</text>
</comment>
<dbReference type="Proteomes" id="UP000193387">
    <property type="component" value="Unassembled WGS sequence"/>
</dbReference>
<feature type="domain" description="DUF58" evidence="2">
    <location>
        <begin position="193"/>
        <end position="402"/>
    </location>
</feature>